<gene>
    <name evidence="2" type="ORF">COLO4_07639</name>
</gene>
<protein>
    <submittedName>
        <fullName evidence="2">Uncharacterized protein</fullName>
    </submittedName>
</protein>
<dbReference type="Proteomes" id="UP000187203">
    <property type="component" value="Unassembled WGS sequence"/>
</dbReference>
<keyword evidence="3" id="KW-1185">Reference proteome</keyword>
<dbReference type="AlphaFoldDB" id="A0A1R3KJ50"/>
<evidence type="ECO:0000313" key="3">
    <source>
        <dbReference type="Proteomes" id="UP000187203"/>
    </source>
</evidence>
<comment type="caution">
    <text evidence="2">The sequence shown here is derived from an EMBL/GenBank/DDBJ whole genome shotgun (WGS) entry which is preliminary data.</text>
</comment>
<accession>A0A1R3KJ50</accession>
<evidence type="ECO:0000313" key="2">
    <source>
        <dbReference type="EMBL" id="OMP07089.1"/>
    </source>
</evidence>
<dbReference type="EMBL" id="AWUE01013415">
    <property type="protein sequence ID" value="OMP07089.1"/>
    <property type="molecule type" value="Genomic_DNA"/>
</dbReference>
<reference evidence="3" key="1">
    <citation type="submission" date="2013-09" db="EMBL/GenBank/DDBJ databases">
        <title>Corchorus olitorius genome sequencing.</title>
        <authorList>
            <person name="Alam M."/>
            <person name="Haque M.S."/>
            <person name="Islam M.S."/>
            <person name="Emdad E.M."/>
            <person name="Islam M.M."/>
            <person name="Ahmed B."/>
            <person name="Halim A."/>
            <person name="Hossen Q.M.M."/>
            <person name="Hossain M.Z."/>
            <person name="Ahmed R."/>
            <person name="Khan M.M."/>
            <person name="Islam R."/>
            <person name="Rashid M.M."/>
            <person name="Khan S.A."/>
            <person name="Rahman M.S."/>
            <person name="Alam M."/>
            <person name="Yahiya A.S."/>
            <person name="Khan M.S."/>
            <person name="Azam M.S."/>
            <person name="Haque T."/>
            <person name="Lashkar M.Z.H."/>
            <person name="Akhand A.I."/>
            <person name="Morshed G."/>
            <person name="Roy S."/>
            <person name="Uddin K.S."/>
            <person name="Rabeya T."/>
            <person name="Hossain A.S."/>
            <person name="Chowdhury A."/>
            <person name="Snigdha A.R."/>
            <person name="Mortoza M.S."/>
            <person name="Matin S.A."/>
            <person name="Hoque S.M.E."/>
            <person name="Islam M.K."/>
            <person name="Roy D.K."/>
            <person name="Haider R."/>
            <person name="Moosa M.M."/>
            <person name="Elias S.M."/>
            <person name="Hasan A.M."/>
            <person name="Jahan S."/>
            <person name="Shafiuddin M."/>
            <person name="Mahmood N."/>
            <person name="Shommy N.S."/>
        </authorList>
    </citation>
    <scope>NUCLEOTIDE SEQUENCE [LARGE SCALE GENOMIC DNA]</scope>
    <source>
        <strain evidence="3">cv. O-4</strain>
    </source>
</reference>
<organism evidence="2 3">
    <name type="scientific">Corchorus olitorius</name>
    <dbReference type="NCBI Taxonomy" id="93759"/>
    <lineage>
        <taxon>Eukaryota</taxon>
        <taxon>Viridiplantae</taxon>
        <taxon>Streptophyta</taxon>
        <taxon>Embryophyta</taxon>
        <taxon>Tracheophyta</taxon>
        <taxon>Spermatophyta</taxon>
        <taxon>Magnoliopsida</taxon>
        <taxon>eudicotyledons</taxon>
        <taxon>Gunneridae</taxon>
        <taxon>Pentapetalae</taxon>
        <taxon>rosids</taxon>
        <taxon>malvids</taxon>
        <taxon>Malvales</taxon>
        <taxon>Malvaceae</taxon>
        <taxon>Grewioideae</taxon>
        <taxon>Apeibeae</taxon>
        <taxon>Corchorus</taxon>
    </lineage>
</organism>
<feature type="compositionally biased region" description="Basic and acidic residues" evidence="1">
    <location>
        <begin position="40"/>
        <end position="64"/>
    </location>
</feature>
<evidence type="ECO:0000256" key="1">
    <source>
        <dbReference type="SAM" id="MobiDB-lite"/>
    </source>
</evidence>
<sequence>MAKSTKRQEPFTITPRTTVRELEESKIDFASEVPNLPRAGNKDGEMRRKAGHTQRIEERGDHPPKSQYVYYDPSKVERRRSFHTSVRGKMHTA</sequence>
<name>A0A1R3KJ50_9ROSI</name>
<feature type="region of interest" description="Disordered" evidence="1">
    <location>
        <begin position="30"/>
        <end position="69"/>
    </location>
</feature>
<proteinExistence type="predicted"/>